<protein>
    <recommendedName>
        <fullName evidence="4">Poly A polymerase head domain-containing protein</fullName>
    </recommendedName>
</protein>
<accession>A0A2K9VHH1</accession>
<name>A0A2K9VHH1_9CAUD</name>
<dbReference type="EMBL" id="MG775259">
    <property type="protein sequence ID" value="AUV61770.1"/>
    <property type="molecule type" value="Genomic_DNA"/>
</dbReference>
<dbReference type="Proteomes" id="UP000240564">
    <property type="component" value="Segment"/>
</dbReference>
<organism evidence="2 3">
    <name type="scientific">Pseudomonas phage Bjorn</name>
    <dbReference type="NCBI Taxonomy" id="2079288"/>
    <lineage>
        <taxon>Viruses</taxon>
        <taxon>Duplodnaviria</taxon>
        <taxon>Heunggongvirae</taxon>
        <taxon>Uroviricota</taxon>
        <taxon>Caudoviricetes</taxon>
        <taxon>Bjornvirus</taxon>
        <taxon>Bjornvirus bjorn</taxon>
    </lineage>
</organism>
<evidence type="ECO:0000313" key="2">
    <source>
        <dbReference type="EMBL" id="AUV61770.1"/>
    </source>
</evidence>
<reference evidence="2 3" key="1">
    <citation type="submission" date="2018-01" db="EMBL/GenBank/DDBJ databases">
        <title>Pseudomonas phages infecting Pseudomonas sp. isolated from Prunus avium.</title>
        <authorList>
            <person name="Colberg O."/>
            <person name="Byth Carstens A."/>
        </authorList>
    </citation>
    <scope>NUCLEOTIDE SEQUENCE [LARGE SCALE GENOMIC DNA]</scope>
</reference>
<feature type="region of interest" description="Disordered" evidence="1">
    <location>
        <begin position="323"/>
        <end position="343"/>
    </location>
</feature>
<evidence type="ECO:0000313" key="3">
    <source>
        <dbReference type="Proteomes" id="UP000240564"/>
    </source>
</evidence>
<keyword evidence="3" id="KW-1185">Reference proteome</keyword>
<evidence type="ECO:0008006" key="4">
    <source>
        <dbReference type="Google" id="ProtNLM"/>
    </source>
</evidence>
<evidence type="ECO:0000256" key="1">
    <source>
        <dbReference type="SAM" id="MobiDB-lite"/>
    </source>
</evidence>
<sequence length="484" mass="54318">MLPEGCPMVIGGGIIRDAIMGGVPVDIDVWLPSNVAQNSHDIYDFSRVITDAFPGIRVQHVFEGPRDLNPANDPNNYRDMSNHWVVEFDVGTVKFNVMRTMTQWTGDSAAFFGSVMQNFDIDLCMMFTGAMPTGRGFFAEPVTNIILPSNIVENLQDGRAIDTFCWNRFRYEQTNVARRNFRRDKIISRYGVQEGVVLERAQFIPTPVELTFVLEAQSLLPFPQPPEMADLRTTREAEAQGFRAHGDPEAPGDGDGGWGLTSTADRIRSIDRRIDDYRVRQLGLNRDSAVYQMYDNIIRALVIELADLRRQDQGQVRTGRVTIGRNRGRGIPPINIPADWGVPRMTRPDGAQPDLIPDPDNPGLWVDPRILSDRRAAQLEQVARQRMAIDEARRQMEATAWMQQAQAAIQPMTAEQYRQRVTNNFFTQATAQHAGQATAQRATLNGDLNGAQIHGHAIDAVWVDDAEDLTIGAEMAQNRTPENF</sequence>
<proteinExistence type="predicted"/>
<gene>
    <name evidence="2" type="ORF">PsPhBjorn_gp46</name>
</gene>